<accession>A0ABV2KMJ8</accession>
<comment type="caution">
    <text evidence="2">The sequence shown here is derived from an EMBL/GenBank/DDBJ whole genome shotgun (WGS) entry which is preliminary data.</text>
</comment>
<feature type="compositionally biased region" description="Basic and acidic residues" evidence="1">
    <location>
        <begin position="80"/>
        <end position="98"/>
    </location>
</feature>
<reference evidence="2 3" key="1">
    <citation type="submission" date="2024-06" db="EMBL/GenBank/DDBJ databases">
        <title>Genomic Encyclopedia of Type Strains, Phase IV (KMG-IV): sequencing the most valuable type-strain genomes for metagenomic binning, comparative biology and taxonomic classification.</title>
        <authorList>
            <person name="Goeker M."/>
        </authorList>
    </citation>
    <scope>NUCLEOTIDE SEQUENCE [LARGE SCALE GENOMIC DNA]</scope>
    <source>
        <strain evidence="2 3">DSM 19730</strain>
    </source>
</reference>
<evidence type="ECO:0000256" key="1">
    <source>
        <dbReference type="SAM" id="MobiDB-lite"/>
    </source>
</evidence>
<dbReference type="RefSeq" id="WP_354151686.1">
    <property type="nucleotide sequence ID" value="NZ_JBEPMN010000007.1"/>
</dbReference>
<gene>
    <name evidence="2" type="ORF">ABID44_002141</name>
</gene>
<dbReference type="Proteomes" id="UP001549143">
    <property type="component" value="Unassembled WGS sequence"/>
</dbReference>
<feature type="region of interest" description="Disordered" evidence="1">
    <location>
        <begin position="76"/>
        <end position="98"/>
    </location>
</feature>
<keyword evidence="3" id="KW-1185">Reference proteome</keyword>
<proteinExistence type="predicted"/>
<organism evidence="2 3">
    <name type="scientific">Aquamicrobium ahrensii</name>
    <dbReference type="NCBI Taxonomy" id="469551"/>
    <lineage>
        <taxon>Bacteria</taxon>
        <taxon>Pseudomonadati</taxon>
        <taxon>Pseudomonadota</taxon>
        <taxon>Alphaproteobacteria</taxon>
        <taxon>Hyphomicrobiales</taxon>
        <taxon>Phyllobacteriaceae</taxon>
        <taxon>Aquamicrobium</taxon>
    </lineage>
</organism>
<protein>
    <recommendedName>
        <fullName evidence="4">Antitoxin Xre/MbcA/ParS-like toxin-binding domain-containing protein</fullName>
    </recommendedName>
</protein>
<dbReference type="EMBL" id="JBEPMN010000007">
    <property type="protein sequence ID" value="MET3661810.1"/>
    <property type="molecule type" value="Genomic_DNA"/>
</dbReference>
<evidence type="ECO:0008006" key="4">
    <source>
        <dbReference type="Google" id="ProtNLM"/>
    </source>
</evidence>
<evidence type="ECO:0000313" key="3">
    <source>
        <dbReference type="Proteomes" id="UP001549143"/>
    </source>
</evidence>
<sequence length="98" mass="11097">MKRPDLPVRLDDLPMFASDKQIAEAIVGKDKAEKWLRERLPTLASKPGFPPIDPFHEGRPTALVKLFYANYLELPADGRGLPDGRGQEGEWKRSKQRA</sequence>
<name>A0ABV2KMJ8_9HYPH</name>
<evidence type="ECO:0000313" key="2">
    <source>
        <dbReference type="EMBL" id="MET3661810.1"/>
    </source>
</evidence>